<evidence type="ECO:0000313" key="2">
    <source>
        <dbReference type="EMBL" id="MCK9801069.1"/>
    </source>
</evidence>
<dbReference type="Pfam" id="PF22294">
    <property type="entry name" value="DUF6966"/>
    <property type="match status" value="1"/>
</dbReference>
<dbReference type="RefSeq" id="WP_268266646.1">
    <property type="nucleotide sequence ID" value="NZ_JALQCW010000078.1"/>
</dbReference>
<evidence type="ECO:0000259" key="1">
    <source>
        <dbReference type="Pfam" id="PF22294"/>
    </source>
</evidence>
<dbReference type="AlphaFoldDB" id="A0A9X2C991"/>
<feature type="domain" description="DUF6966" evidence="1">
    <location>
        <begin position="20"/>
        <end position="66"/>
    </location>
</feature>
<dbReference type="Proteomes" id="UP001155059">
    <property type="component" value="Unassembled WGS sequence"/>
</dbReference>
<sequence length="105" mass="11688">MDAKTAELIDVLEQLAWVLESDGDTHWSRWMRTARARLLDGDDSGLDYLRRAYGGMGSINDLILGQAYAGGVLSWKAGYGDLNQRFVELRDRAASLADDLLRARA</sequence>
<gene>
    <name evidence="2" type="ORF">M1B34_26195</name>
</gene>
<organism evidence="2 3">
    <name type="scientific">Pseudomonas morbosilactucae</name>
    <dbReference type="NCBI Taxonomy" id="2938197"/>
    <lineage>
        <taxon>Bacteria</taxon>
        <taxon>Pseudomonadati</taxon>
        <taxon>Pseudomonadota</taxon>
        <taxon>Gammaproteobacteria</taxon>
        <taxon>Pseudomonadales</taxon>
        <taxon>Pseudomonadaceae</taxon>
        <taxon>Pseudomonas</taxon>
    </lineage>
</organism>
<comment type="caution">
    <text evidence="2">The sequence shown here is derived from an EMBL/GenBank/DDBJ whole genome shotgun (WGS) entry which is preliminary data.</text>
</comment>
<name>A0A9X2C991_9PSED</name>
<dbReference type="EMBL" id="JALQCW010000078">
    <property type="protein sequence ID" value="MCK9801069.1"/>
    <property type="molecule type" value="Genomic_DNA"/>
</dbReference>
<reference evidence="2 3" key="2">
    <citation type="journal article" date="2023" name="Plant Pathol.">
        <title>Dismantling and reorganizing Pseudomonas marginalis sensu#lato.</title>
        <authorList>
            <person name="Sawada H."/>
            <person name="Fujikawa T."/>
            <person name="Satou M."/>
        </authorList>
    </citation>
    <scope>NUCLEOTIDE SEQUENCE [LARGE SCALE GENOMIC DNA]</scope>
    <source>
        <strain evidence="2 3">MAFF 302030</strain>
    </source>
</reference>
<proteinExistence type="predicted"/>
<accession>A0A9X2C991</accession>
<reference evidence="2 3" key="1">
    <citation type="journal article" date="2022" name="Int. J. Syst. Evol. Microbiol.">
        <title>Pseudomonas aegrilactucae sp. nov. and Pseudomonas morbosilactucae sp. nov., pathogens causing bacterial rot of lettuce in Japan.</title>
        <authorList>
            <person name="Sawada H."/>
            <person name="Fujikawa T."/>
            <person name="Satou M."/>
        </authorList>
    </citation>
    <scope>NUCLEOTIDE SEQUENCE [LARGE SCALE GENOMIC DNA]</scope>
    <source>
        <strain evidence="2 3">MAFF 302030</strain>
    </source>
</reference>
<dbReference type="InterPro" id="IPR054239">
    <property type="entry name" value="DUF6966"/>
</dbReference>
<protein>
    <recommendedName>
        <fullName evidence="1">DUF6966 domain-containing protein</fullName>
    </recommendedName>
</protein>
<evidence type="ECO:0000313" key="3">
    <source>
        <dbReference type="Proteomes" id="UP001155059"/>
    </source>
</evidence>